<feature type="domain" description="Glutamate synthase alpha subunit C-terminal" evidence="1">
    <location>
        <begin position="24"/>
        <end position="196"/>
    </location>
</feature>
<gene>
    <name evidence="2" type="ORF">SAMN04488692_11930</name>
</gene>
<dbReference type="InterPro" id="IPR036485">
    <property type="entry name" value="Glu_synth_asu_C_sf"/>
</dbReference>
<evidence type="ECO:0000313" key="3">
    <source>
        <dbReference type="Proteomes" id="UP000199476"/>
    </source>
</evidence>
<dbReference type="Pfam" id="PF01493">
    <property type="entry name" value="GXGXG"/>
    <property type="match status" value="1"/>
</dbReference>
<dbReference type="AlphaFoldDB" id="A0A1G9R077"/>
<dbReference type="PIRSF" id="PIRSF006519">
    <property type="entry name" value="GOGAT_dom3"/>
    <property type="match status" value="1"/>
</dbReference>
<keyword evidence="3" id="KW-1185">Reference proteome</keyword>
<reference evidence="2 3" key="1">
    <citation type="submission" date="2016-10" db="EMBL/GenBank/DDBJ databases">
        <authorList>
            <person name="de Groot N.N."/>
        </authorList>
    </citation>
    <scope>NUCLEOTIDE SEQUENCE [LARGE SCALE GENOMIC DNA]</scope>
    <source>
        <strain evidence="2 3">SLAS-1</strain>
    </source>
</reference>
<accession>A0A1G9R077</accession>
<evidence type="ECO:0000259" key="1">
    <source>
        <dbReference type="Pfam" id="PF01493"/>
    </source>
</evidence>
<organism evidence="2 3">
    <name type="scientific">Halarsenatibacter silvermanii</name>
    <dbReference type="NCBI Taxonomy" id="321763"/>
    <lineage>
        <taxon>Bacteria</taxon>
        <taxon>Bacillati</taxon>
        <taxon>Bacillota</taxon>
        <taxon>Clostridia</taxon>
        <taxon>Halanaerobiales</taxon>
        <taxon>Halarsenatibacteraceae</taxon>
        <taxon>Halarsenatibacter</taxon>
    </lineage>
</organism>
<dbReference type="InterPro" id="IPR035710">
    <property type="entry name" value="Archaeal_gltB"/>
</dbReference>
<dbReference type="PANTHER" id="PTHR39673:SF5">
    <property type="entry name" value="TUNGSTEN-CONTAINING FORMYLMETHANOFURAN DEHYDROGENASE 2 SUBUNIT C"/>
    <property type="match status" value="1"/>
</dbReference>
<dbReference type="SUPFAM" id="SSF69336">
    <property type="entry name" value="Alpha subunit of glutamate synthase, C-terminal domain"/>
    <property type="match status" value="1"/>
</dbReference>
<dbReference type="PANTHER" id="PTHR39673">
    <property type="entry name" value="TUNGSTEN FORMYLMETHANOFURAN DEHYDROGENASE, SUBUNIT C (FWDC)"/>
    <property type="match status" value="1"/>
</dbReference>
<dbReference type="CDD" id="cd00981">
    <property type="entry name" value="arch_gltB"/>
    <property type="match status" value="1"/>
</dbReference>
<dbReference type="Gene3D" id="2.160.20.60">
    <property type="entry name" value="Glutamate synthase, alpha subunit, C-terminal domain"/>
    <property type="match status" value="1"/>
</dbReference>
<dbReference type="InterPro" id="IPR012061">
    <property type="entry name" value="Glu_synth_lsu_3"/>
</dbReference>
<evidence type="ECO:0000313" key="2">
    <source>
        <dbReference type="EMBL" id="SDM16634.1"/>
    </source>
</evidence>
<dbReference type="EMBL" id="FNGO01000019">
    <property type="protein sequence ID" value="SDM16634.1"/>
    <property type="molecule type" value="Genomic_DNA"/>
</dbReference>
<dbReference type="STRING" id="321763.SAMN04488692_11930"/>
<proteinExistence type="predicted"/>
<dbReference type="GO" id="GO:0016491">
    <property type="term" value="F:oxidoreductase activity"/>
    <property type="evidence" value="ECO:0007669"/>
    <property type="project" value="InterPro"/>
</dbReference>
<protein>
    <submittedName>
        <fullName evidence="2">Glutamate synthase domain-containing protein 3</fullName>
    </submittedName>
</protein>
<name>A0A1G9R077_9FIRM</name>
<dbReference type="RefSeq" id="WP_200769742.1">
    <property type="nucleotide sequence ID" value="NZ_FNGO01000019.1"/>
</dbReference>
<dbReference type="InterPro" id="IPR002489">
    <property type="entry name" value="Glu_synth_asu_C"/>
</dbReference>
<sequence length="255" mass="27658">MTAKSSTTQRGETAVIDADGVYYQDLNRRIREITADGIERVILKNVNGQRYIGDGLNHDAHLRVEGTPGNDMAAFAENIEIEVIGNAQDAAANTMGGGRIIIHGAAGDILGYSMRGGEVYVRGRAGYRAGIHMKGFEEKQPNIVIGGKAGDFLAEYMAGGRLVVLGLDCEGEIVGDHVGAGMHGGRLFIRGGVQKYKLGREVKITGVDAEAREELREILSDYARVFDLNLDEIMSEEFSLITPVSHRPYGDLYVD</sequence>
<dbReference type="Proteomes" id="UP000199476">
    <property type="component" value="Unassembled WGS sequence"/>
</dbReference>